<dbReference type="EMBL" id="WUUU01000130">
    <property type="protein sequence ID" value="MXR21602.1"/>
    <property type="molecule type" value="Genomic_DNA"/>
</dbReference>
<evidence type="ECO:0000256" key="1">
    <source>
        <dbReference type="ARBA" id="ARBA00008515"/>
    </source>
</evidence>
<dbReference type="RefSeq" id="WP_159527057.1">
    <property type="nucleotide sequence ID" value="NZ_WUUU01000130.1"/>
</dbReference>
<dbReference type="InterPro" id="IPR024502">
    <property type="entry name" value="DUF3194"/>
</dbReference>
<dbReference type="OrthoDB" id="213887at2157"/>
<name>A0A6B0SRI2_9EURY</name>
<dbReference type="InterPro" id="IPR035954">
    <property type="entry name" value="MTH677-like_sf"/>
</dbReference>
<sequence>MGTDADDPTDEEVVEAASEAAEGMVFSRLATGDVDDLDITVTFEDGTLDVDVYVHAPDADEDVEQVAEDAALAARAAVDDLFAAED</sequence>
<accession>A0A6B0SRI2</accession>
<organism evidence="2 3">
    <name type="scientific">Halobacterium bonnevillei</name>
    <dbReference type="NCBI Taxonomy" id="2692200"/>
    <lineage>
        <taxon>Archaea</taxon>
        <taxon>Methanobacteriati</taxon>
        <taxon>Methanobacteriota</taxon>
        <taxon>Stenosarchaea group</taxon>
        <taxon>Halobacteria</taxon>
        <taxon>Halobacteriales</taxon>
        <taxon>Halobacteriaceae</taxon>
        <taxon>Halobacterium</taxon>
    </lineage>
</organism>
<dbReference type="AlphaFoldDB" id="A0A6B0SRI2"/>
<protein>
    <submittedName>
        <fullName evidence="2">DUF3194 domain-containing protein</fullName>
    </submittedName>
</protein>
<comment type="similarity">
    <text evidence="1">Belongs to the UPF0440 family.</text>
</comment>
<dbReference type="Proteomes" id="UP000471521">
    <property type="component" value="Unassembled WGS sequence"/>
</dbReference>
<dbReference type="Gene3D" id="3.30.300.100">
    <property type="entry name" value="MTH677-like"/>
    <property type="match status" value="1"/>
</dbReference>
<keyword evidence="3" id="KW-1185">Reference proteome</keyword>
<proteinExistence type="inferred from homology"/>
<reference evidence="2 3" key="1">
    <citation type="submission" date="2019-12" db="EMBL/GenBank/DDBJ databases">
        <title>Isolation and characterization of three novel carbon monoxide-oxidizing members of Halobacteria from salione crusts and soils.</title>
        <authorList>
            <person name="Myers M.R."/>
            <person name="King G.M."/>
        </authorList>
    </citation>
    <scope>NUCLEOTIDE SEQUENCE [LARGE SCALE GENOMIC DNA]</scope>
    <source>
        <strain evidence="2 3">PCN9</strain>
    </source>
</reference>
<evidence type="ECO:0000313" key="3">
    <source>
        <dbReference type="Proteomes" id="UP000471521"/>
    </source>
</evidence>
<gene>
    <name evidence="2" type="ORF">GRX66_13665</name>
</gene>
<comment type="caution">
    <text evidence="2">The sequence shown here is derived from an EMBL/GenBank/DDBJ whole genome shotgun (WGS) entry which is preliminary data.</text>
</comment>
<evidence type="ECO:0000313" key="2">
    <source>
        <dbReference type="EMBL" id="MXR21602.1"/>
    </source>
</evidence>
<dbReference type="Pfam" id="PF11419">
    <property type="entry name" value="DUF3194"/>
    <property type="match status" value="1"/>
</dbReference>